<dbReference type="OrthoDB" id="3910844at2759"/>
<evidence type="ECO:0000313" key="2">
    <source>
        <dbReference type="EMBL" id="CAD0098402.1"/>
    </source>
</evidence>
<organism evidence="2 3">
    <name type="scientific">Aureobasidium mustum</name>
    <dbReference type="NCBI Taxonomy" id="2773714"/>
    <lineage>
        <taxon>Eukaryota</taxon>
        <taxon>Fungi</taxon>
        <taxon>Dikarya</taxon>
        <taxon>Ascomycota</taxon>
        <taxon>Pezizomycotina</taxon>
        <taxon>Dothideomycetes</taxon>
        <taxon>Dothideomycetidae</taxon>
        <taxon>Dothideales</taxon>
        <taxon>Saccotheciaceae</taxon>
        <taxon>Aureobasidium</taxon>
    </lineage>
</organism>
<reference evidence="2" key="1">
    <citation type="submission" date="2020-06" db="EMBL/GenBank/DDBJ databases">
        <authorList>
            <person name="Onetto C."/>
        </authorList>
    </citation>
    <scope>NUCLEOTIDE SEQUENCE</scope>
</reference>
<dbReference type="AlphaFoldDB" id="A0A9N8K607"/>
<proteinExistence type="predicted"/>
<dbReference type="Proteomes" id="UP000714618">
    <property type="component" value="Unassembled WGS sequence"/>
</dbReference>
<feature type="region of interest" description="Disordered" evidence="1">
    <location>
        <begin position="184"/>
        <end position="213"/>
    </location>
</feature>
<gene>
    <name evidence="2" type="ORF">AWRI4233_LOCUS7226</name>
</gene>
<name>A0A9N8K607_9PEZI</name>
<evidence type="ECO:0000256" key="1">
    <source>
        <dbReference type="SAM" id="MobiDB-lite"/>
    </source>
</evidence>
<comment type="caution">
    <text evidence="2">The sequence shown here is derived from an EMBL/GenBank/DDBJ whole genome shotgun (WGS) entry which is preliminary data.</text>
</comment>
<protein>
    <submittedName>
        <fullName evidence="2">Uncharacterized protein</fullName>
    </submittedName>
</protein>
<feature type="compositionally biased region" description="Basic and acidic residues" evidence="1">
    <location>
        <begin position="202"/>
        <end position="213"/>
    </location>
</feature>
<dbReference type="EMBL" id="CAIJEO010000009">
    <property type="protein sequence ID" value="CAD0098402.1"/>
    <property type="molecule type" value="Genomic_DNA"/>
</dbReference>
<accession>A0A9N8K607</accession>
<sequence>MASFTLLARPIFSSFRAFQKVWVRCSSSNTEYIRPPGLMKYWTKDEYNAYQRWRYATKPDYRRKCIEYAKKYIKRRYECDPDFRQKVLDANNQWYAVPEHKQKLKDRYANDPEFRKAKIQRYSERYASDLDFRQAKLQRERERYANDLEYQEVIKQRALERYANDSEYRELTKQRARERYWRNKYGLSNHESRQQSLDEPDTQDKSNKSDTGL</sequence>
<keyword evidence="3" id="KW-1185">Reference proteome</keyword>
<evidence type="ECO:0000313" key="3">
    <source>
        <dbReference type="Proteomes" id="UP000714618"/>
    </source>
</evidence>